<dbReference type="InterPro" id="IPR008030">
    <property type="entry name" value="NmrA-like"/>
</dbReference>
<sequence>MTTKILITGSTGYIGGSVLTTLVTSHPEYQITALLRSSPPPAAFTKKYPNVHTIHGDYDSASVISTAASTANIVIHCGDSDHEPSIRALIAGLLHRPASEPPAFLIHLSGTGIVADWKQPSRTPGTLNSKIYSDIADIDELWSLPDDALHRNVDKIVQAAWEQQGERLKTAIVCPPDIYGRGRGAVRTQSVYMPFLVRECERIGRPFYAGDGGNARSWVHVEDLMVVYLSLVEAAAAGGGGAGWGRDGYYFAASQEASQIDVSRAAGKLLKAKGIIPDSEPVQLPTKQIDAMMASMGIPLIGRYMFASNSRTRSDRARKVLGYEPAAPSLFDTLEADIDDAIASLRD</sequence>
<evidence type="ECO:0000259" key="1">
    <source>
        <dbReference type="Pfam" id="PF01370"/>
    </source>
</evidence>
<organism evidence="3 4">
    <name type="scientific">Saccharata proteae CBS 121410</name>
    <dbReference type="NCBI Taxonomy" id="1314787"/>
    <lineage>
        <taxon>Eukaryota</taxon>
        <taxon>Fungi</taxon>
        <taxon>Dikarya</taxon>
        <taxon>Ascomycota</taxon>
        <taxon>Pezizomycotina</taxon>
        <taxon>Dothideomycetes</taxon>
        <taxon>Dothideomycetes incertae sedis</taxon>
        <taxon>Botryosphaeriales</taxon>
        <taxon>Saccharataceae</taxon>
        <taxon>Saccharata</taxon>
    </lineage>
</organism>
<proteinExistence type="predicted"/>
<dbReference type="Proteomes" id="UP000799776">
    <property type="component" value="Unassembled WGS sequence"/>
</dbReference>
<dbReference type="InterPro" id="IPR036291">
    <property type="entry name" value="NAD(P)-bd_dom_sf"/>
</dbReference>
<dbReference type="EMBL" id="ML978715">
    <property type="protein sequence ID" value="KAF2088955.1"/>
    <property type="molecule type" value="Genomic_DNA"/>
</dbReference>
<dbReference type="PANTHER" id="PTHR48079:SF6">
    <property type="entry name" value="NAD(P)-BINDING DOMAIN-CONTAINING PROTEIN-RELATED"/>
    <property type="match status" value="1"/>
</dbReference>
<dbReference type="PANTHER" id="PTHR48079">
    <property type="entry name" value="PROTEIN YEEZ"/>
    <property type="match status" value="1"/>
</dbReference>
<evidence type="ECO:0000259" key="2">
    <source>
        <dbReference type="Pfam" id="PF05368"/>
    </source>
</evidence>
<gene>
    <name evidence="3" type="ORF">K490DRAFT_55573</name>
</gene>
<dbReference type="InterPro" id="IPR001509">
    <property type="entry name" value="Epimerase_deHydtase"/>
</dbReference>
<dbReference type="Pfam" id="PF01370">
    <property type="entry name" value="Epimerase"/>
    <property type="match status" value="1"/>
</dbReference>
<reference evidence="3" key="1">
    <citation type="journal article" date="2020" name="Stud. Mycol.">
        <title>101 Dothideomycetes genomes: a test case for predicting lifestyles and emergence of pathogens.</title>
        <authorList>
            <person name="Haridas S."/>
            <person name="Albert R."/>
            <person name="Binder M."/>
            <person name="Bloem J."/>
            <person name="Labutti K."/>
            <person name="Salamov A."/>
            <person name="Andreopoulos B."/>
            <person name="Baker S."/>
            <person name="Barry K."/>
            <person name="Bills G."/>
            <person name="Bluhm B."/>
            <person name="Cannon C."/>
            <person name="Castanera R."/>
            <person name="Culley D."/>
            <person name="Daum C."/>
            <person name="Ezra D."/>
            <person name="Gonzalez J."/>
            <person name="Henrissat B."/>
            <person name="Kuo A."/>
            <person name="Liang C."/>
            <person name="Lipzen A."/>
            <person name="Lutzoni F."/>
            <person name="Magnuson J."/>
            <person name="Mondo S."/>
            <person name="Nolan M."/>
            <person name="Ohm R."/>
            <person name="Pangilinan J."/>
            <person name="Park H.-J."/>
            <person name="Ramirez L."/>
            <person name="Alfaro M."/>
            <person name="Sun H."/>
            <person name="Tritt A."/>
            <person name="Yoshinaga Y."/>
            <person name="Zwiers L.-H."/>
            <person name="Turgeon B."/>
            <person name="Goodwin S."/>
            <person name="Spatafora J."/>
            <person name="Crous P."/>
            <person name="Grigoriev I."/>
        </authorList>
    </citation>
    <scope>NUCLEOTIDE SEQUENCE</scope>
    <source>
        <strain evidence="3">CBS 121410</strain>
    </source>
</reference>
<dbReference type="InterPro" id="IPR051783">
    <property type="entry name" value="NAD(P)-dependent_oxidoreduct"/>
</dbReference>
<dbReference type="Pfam" id="PF05368">
    <property type="entry name" value="NmrA"/>
    <property type="match status" value="1"/>
</dbReference>
<dbReference type="SUPFAM" id="SSF51735">
    <property type="entry name" value="NAD(P)-binding Rossmann-fold domains"/>
    <property type="match status" value="1"/>
</dbReference>
<dbReference type="GO" id="GO:0004029">
    <property type="term" value="F:aldehyde dehydrogenase (NAD+) activity"/>
    <property type="evidence" value="ECO:0007669"/>
    <property type="project" value="TreeGrafter"/>
</dbReference>
<accession>A0A6A5YAR2</accession>
<evidence type="ECO:0000313" key="4">
    <source>
        <dbReference type="Proteomes" id="UP000799776"/>
    </source>
</evidence>
<dbReference type="GO" id="GO:0005737">
    <property type="term" value="C:cytoplasm"/>
    <property type="evidence" value="ECO:0007669"/>
    <property type="project" value="TreeGrafter"/>
</dbReference>
<name>A0A6A5YAR2_9PEZI</name>
<dbReference type="Gene3D" id="3.40.50.720">
    <property type="entry name" value="NAD(P)-binding Rossmann-like Domain"/>
    <property type="match status" value="2"/>
</dbReference>
<keyword evidence="4" id="KW-1185">Reference proteome</keyword>
<feature type="domain" description="NAD-dependent epimerase/dehydratase" evidence="1">
    <location>
        <begin position="153"/>
        <end position="238"/>
    </location>
</feature>
<protein>
    <submittedName>
        <fullName evidence="3">NAD(P)-binding protein</fullName>
    </submittedName>
</protein>
<dbReference type="OrthoDB" id="2130169at2759"/>
<feature type="domain" description="NmrA-like" evidence="2">
    <location>
        <begin position="1"/>
        <end position="76"/>
    </location>
</feature>
<evidence type="ECO:0000313" key="3">
    <source>
        <dbReference type="EMBL" id="KAF2088955.1"/>
    </source>
</evidence>
<dbReference type="AlphaFoldDB" id="A0A6A5YAR2"/>